<reference evidence="3 4" key="1">
    <citation type="submission" date="2024-01" db="EMBL/GenBank/DDBJ databases">
        <title>The genome of the rayed Mediterranean limpet Patella caerulea (Linnaeus, 1758).</title>
        <authorList>
            <person name="Anh-Thu Weber A."/>
            <person name="Halstead-Nussloch G."/>
        </authorList>
    </citation>
    <scope>NUCLEOTIDE SEQUENCE [LARGE SCALE GENOMIC DNA]</scope>
    <source>
        <strain evidence="3">AATW-2023a</strain>
        <tissue evidence="3">Whole specimen</tissue>
    </source>
</reference>
<sequence>MELSPKQRLDMQHGFMKCIVRNQIDRDNYDKEVRLAKSVDKTKKKSGCHGNKKPEIPTYVPPSKQGRDPRNELFILEFEDQDENLHSIMIYRTDDPEEVCKKIGQDCNLTTPYIKALTDRLAEEINKRL</sequence>
<feature type="region of interest" description="Disordered" evidence="2">
    <location>
        <begin position="40"/>
        <end position="68"/>
    </location>
</feature>
<dbReference type="PANTHER" id="PTHR34256:SF1">
    <property type="entry name" value="UPF0561 PROTEIN C2ORF68"/>
    <property type="match status" value="1"/>
</dbReference>
<comment type="similarity">
    <text evidence="1">Belongs to the UPF0561 family.</text>
</comment>
<organism evidence="3 4">
    <name type="scientific">Patella caerulea</name>
    <name type="common">Rayed Mediterranean limpet</name>
    <dbReference type="NCBI Taxonomy" id="87958"/>
    <lineage>
        <taxon>Eukaryota</taxon>
        <taxon>Metazoa</taxon>
        <taxon>Spiralia</taxon>
        <taxon>Lophotrochozoa</taxon>
        <taxon>Mollusca</taxon>
        <taxon>Gastropoda</taxon>
        <taxon>Patellogastropoda</taxon>
        <taxon>Patelloidea</taxon>
        <taxon>Patellidae</taxon>
        <taxon>Patella</taxon>
    </lineage>
</organism>
<proteinExistence type="inferred from homology"/>
<feature type="compositionally biased region" description="Basic residues" evidence="2">
    <location>
        <begin position="42"/>
        <end position="51"/>
    </location>
</feature>
<dbReference type="Proteomes" id="UP001347796">
    <property type="component" value="Unassembled WGS sequence"/>
</dbReference>
<dbReference type="InterPro" id="IPR018888">
    <property type="entry name" value="UPF0561"/>
</dbReference>
<dbReference type="EMBL" id="JAZGQO010000004">
    <property type="protein sequence ID" value="KAK6187238.1"/>
    <property type="molecule type" value="Genomic_DNA"/>
</dbReference>
<gene>
    <name evidence="3" type="ORF">SNE40_005306</name>
</gene>
<keyword evidence="4" id="KW-1185">Reference proteome</keyword>
<evidence type="ECO:0000256" key="1">
    <source>
        <dbReference type="ARBA" id="ARBA00006905"/>
    </source>
</evidence>
<dbReference type="AlphaFoldDB" id="A0AAN8K7W1"/>
<accession>A0AAN8K7W1</accession>
<evidence type="ECO:0000313" key="3">
    <source>
        <dbReference type="EMBL" id="KAK6187238.1"/>
    </source>
</evidence>
<comment type="caution">
    <text evidence="3">The sequence shown here is derived from an EMBL/GenBank/DDBJ whole genome shotgun (WGS) entry which is preliminary data.</text>
</comment>
<dbReference type="PANTHER" id="PTHR34256">
    <property type="entry name" value="UPF0561 PROTEIN C2ORF68"/>
    <property type="match status" value="1"/>
</dbReference>
<evidence type="ECO:0000313" key="4">
    <source>
        <dbReference type="Proteomes" id="UP001347796"/>
    </source>
</evidence>
<name>A0AAN8K7W1_PATCE</name>
<evidence type="ECO:0000256" key="2">
    <source>
        <dbReference type="SAM" id="MobiDB-lite"/>
    </source>
</evidence>
<dbReference type="Pfam" id="PF10573">
    <property type="entry name" value="UPF0561"/>
    <property type="match status" value="1"/>
</dbReference>
<protein>
    <submittedName>
        <fullName evidence="3">Uncharacterized protein</fullName>
    </submittedName>
</protein>